<keyword evidence="4 7" id="KW-0547">Nucleotide-binding</keyword>
<dbReference type="GO" id="GO:0004674">
    <property type="term" value="F:protein serine/threonine kinase activity"/>
    <property type="evidence" value="ECO:0007669"/>
    <property type="project" value="UniProtKB-EC"/>
</dbReference>
<evidence type="ECO:0000256" key="3">
    <source>
        <dbReference type="ARBA" id="ARBA00022679"/>
    </source>
</evidence>
<keyword evidence="9" id="KW-0472">Membrane</keyword>
<dbReference type="Gene3D" id="3.30.200.20">
    <property type="entry name" value="Phosphorylase Kinase, domain 1"/>
    <property type="match status" value="1"/>
</dbReference>
<dbReference type="Gene3D" id="1.10.510.10">
    <property type="entry name" value="Transferase(Phosphotransferase) domain 1"/>
    <property type="match status" value="1"/>
</dbReference>
<keyword evidence="5 11" id="KW-0418">Kinase</keyword>
<dbReference type="EMBL" id="JBHSJB010000028">
    <property type="protein sequence ID" value="MFC5057759.1"/>
    <property type="molecule type" value="Genomic_DNA"/>
</dbReference>
<protein>
    <recommendedName>
        <fullName evidence="1">non-specific serine/threonine protein kinase</fullName>
        <ecNumber evidence="1">2.7.11.1</ecNumber>
    </recommendedName>
</protein>
<evidence type="ECO:0000313" key="11">
    <source>
        <dbReference type="EMBL" id="MFC5057759.1"/>
    </source>
</evidence>
<dbReference type="InterPro" id="IPR008271">
    <property type="entry name" value="Ser/Thr_kinase_AS"/>
</dbReference>
<organism evidence="11 12">
    <name type="scientific">Saccharothrix xinjiangensis</name>
    <dbReference type="NCBI Taxonomy" id="204798"/>
    <lineage>
        <taxon>Bacteria</taxon>
        <taxon>Bacillati</taxon>
        <taxon>Actinomycetota</taxon>
        <taxon>Actinomycetes</taxon>
        <taxon>Pseudonocardiales</taxon>
        <taxon>Pseudonocardiaceae</taxon>
        <taxon>Saccharothrix</taxon>
    </lineage>
</organism>
<dbReference type="EC" id="2.7.11.1" evidence="1"/>
<keyword evidence="6 7" id="KW-0067">ATP-binding</keyword>
<evidence type="ECO:0000256" key="9">
    <source>
        <dbReference type="SAM" id="Phobius"/>
    </source>
</evidence>
<dbReference type="InterPro" id="IPR017441">
    <property type="entry name" value="Protein_kinase_ATP_BS"/>
</dbReference>
<dbReference type="RefSeq" id="WP_344036053.1">
    <property type="nucleotide sequence ID" value="NZ_BAAAKE010000004.1"/>
</dbReference>
<dbReference type="InterPro" id="IPR000719">
    <property type="entry name" value="Prot_kinase_dom"/>
</dbReference>
<feature type="compositionally biased region" description="Basic and acidic residues" evidence="8">
    <location>
        <begin position="281"/>
        <end position="296"/>
    </location>
</feature>
<evidence type="ECO:0000256" key="4">
    <source>
        <dbReference type="ARBA" id="ARBA00022741"/>
    </source>
</evidence>
<evidence type="ECO:0000256" key="7">
    <source>
        <dbReference type="PROSITE-ProRule" id="PRU10141"/>
    </source>
</evidence>
<keyword evidence="9" id="KW-1133">Transmembrane helix</keyword>
<reference evidence="12" key="1">
    <citation type="journal article" date="2019" name="Int. J. Syst. Evol. Microbiol.">
        <title>The Global Catalogue of Microorganisms (GCM) 10K type strain sequencing project: providing services to taxonomists for standard genome sequencing and annotation.</title>
        <authorList>
            <consortium name="The Broad Institute Genomics Platform"/>
            <consortium name="The Broad Institute Genome Sequencing Center for Infectious Disease"/>
            <person name="Wu L."/>
            <person name="Ma J."/>
        </authorList>
    </citation>
    <scope>NUCLEOTIDE SEQUENCE [LARGE SCALE GENOMIC DNA]</scope>
    <source>
        <strain evidence="12">KCTC 12848</strain>
    </source>
</reference>
<dbReference type="SMART" id="SM00220">
    <property type="entry name" value="S_TKc"/>
    <property type="match status" value="1"/>
</dbReference>
<dbReference type="Proteomes" id="UP001595833">
    <property type="component" value="Unassembled WGS sequence"/>
</dbReference>
<evidence type="ECO:0000256" key="5">
    <source>
        <dbReference type="ARBA" id="ARBA00022777"/>
    </source>
</evidence>
<dbReference type="InterPro" id="IPR011009">
    <property type="entry name" value="Kinase-like_dom_sf"/>
</dbReference>
<dbReference type="PROSITE" id="PS00108">
    <property type="entry name" value="PROTEIN_KINASE_ST"/>
    <property type="match status" value="1"/>
</dbReference>
<dbReference type="CDD" id="cd14014">
    <property type="entry name" value="STKc_PknB_like"/>
    <property type="match status" value="1"/>
</dbReference>
<evidence type="ECO:0000256" key="8">
    <source>
        <dbReference type="SAM" id="MobiDB-lite"/>
    </source>
</evidence>
<keyword evidence="9" id="KW-0812">Transmembrane</keyword>
<evidence type="ECO:0000256" key="2">
    <source>
        <dbReference type="ARBA" id="ARBA00022527"/>
    </source>
</evidence>
<evidence type="ECO:0000256" key="1">
    <source>
        <dbReference type="ARBA" id="ARBA00012513"/>
    </source>
</evidence>
<feature type="transmembrane region" description="Helical" evidence="9">
    <location>
        <begin position="302"/>
        <end position="324"/>
    </location>
</feature>
<proteinExistence type="predicted"/>
<comment type="caution">
    <text evidence="11">The sequence shown here is derived from an EMBL/GenBank/DDBJ whole genome shotgun (WGS) entry which is preliminary data.</text>
</comment>
<accession>A0ABV9Y7H8</accession>
<keyword evidence="3 11" id="KW-0808">Transferase</keyword>
<sequence length="455" mass="48084">MTGAGGTVGGRYALVERIGSGAMGVVWLARDELLDREVAVKQLRLPDLTPEQAATARARAMREARNAARLHHPGAISVFDVVVEDDRPWLVMEHLPSRSLSALLAERGRVEPDEAARIGGQVAAALAAAHAAGIVHRDVKPSNVLIGHDGAVKLTDFGISRAAGDGTLTDSGMITGTPAYLAPEVARGEQPSSASDVFSLGATLYAATEGRSPYGTSDNSFGLLYRAAAGKVEPPTRSGPLTDLLTRMLDTGPDRRPTVEEVVALLAEHRADQPEPPGEQPEERSGERPAAEGDPVARRRRWLAPVVAAVVLVAVAGSVAAVSLMPEGPGNGRHATDPPRTTVAPPVTAEEAEALVRGHYDLLPENPRVAYDNLTPTYSQSLEEYLAFWGQYDDVLATPVQTRAEGSRVWVHVAVAFVRGGVTSNGNYLLRVESYEGRPRIVAADELPGAATSAG</sequence>
<dbReference type="PROSITE" id="PS00107">
    <property type="entry name" value="PROTEIN_KINASE_ATP"/>
    <property type="match status" value="1"/>
</dbReference>
<dbReference type="PROSITE" id="PS50011">
    <property type="entry name" value="PROTEIN_KINASE_DOM"/>
    <property type="match status" value="1"/>
</dbReference>
<feature type="domain" description="Protein kinase" evidence="10">
    <location>
        <begin position="12"/>
        <end position="272"/>
    </location>
</feature>
<evidence type="ECO:0000313" key="12">
    <source>
        <dbReference type="Proteomes" id="UP001595833"/>
    </source>
</evidence>
<gene>
    <name evidence="11" type="ORF">ACFPFM_28940</name>
</gene>
<feature type="region of interest" description="Disordered" evidence="8">
    <location>
        <begin position="268"/>
        <end position="296"/>
    </location>
</feature>
<dbReference type="Pfam" id="PF00069">
    <property type="entry name" value="Pkinase"/>
    <property type="match status" value="1"/>
</dbReference>
<feature type="binding site" evidence="7">
    <location>
        <position position="41"/>
    </location>
    <ligand>
        <name>ATP</name>
        <dbReference type="ChEBI" id="CHEBI:30616"/>
    </ligand>
</feature>
<evidence type="ECO:0000256" key="6">
    <source>
        <dbReference type="ARBA" id="ARBA00022840"/>
    </source>
</evidence>
<evidence type="ECO:0000259" key="10">
    <source>
        <dbReference type="PROSITE" id="PS50011"/>
    </source>
</evidence>
<dbReference type="PANTHER" id="PTHR43289">
    <property type="entry name" value="MITOGEN-ACTIVATED PROTEIN KINASE KINASE KINASE 20-RELATED"/>
    <property type="match status" value="1"/>
</dbReference>
<keyword evidence="12" id="KW-1185">Reference proteome</keyword>
<name>A0ABV9Y7H8_9PSEU</name>
<keyword evidence="2" id="KW-0723">Serine/threonine-protein kinase</keyword>
<dbReference type="SUPFAM" id="SSF56112">
    <property type="entry name" value="Protein kinase-like (PK-like)"/>
    <property type="match status" value="1"/>
</dbReference>
<dbReference type="PANTHER" id="PTHR43289:SF6">
    <property type="entry name" value="SERINE_THREONINE-PROTEIN KINASE NEKL-3"/>
    <property type="match status" value="1"/>
</dbReference>